<dbReference type="EMBL" id="CALSDN010000017">
    <property type="protein sequence ID" value="CAH6723593.1"/>
    <property type="molecule type" value="Genomic_DNA"/>
</dbReference>
<name>A0ACA9YF97_9ASCO</name>
<proteinExistence type="predicted"/>
<keyword evidence="2" id="KW-1185">Reference proteome</keyword>
<sequence>MDRKNSRVLVACNRCKVRKRKCDGGRPCSNCNKASSECEYGRNFQSGDQETINNLLDQIKDLTKINKELQHELEMSQVSKPNIIDDTVLSESTFSEIISRILYRNCDESEEYIGTFAVITIVKAIRNLLGNETSETVDNQKYAIIIEDSPSGEHSTDIPPKTEELFLEKYFSLAHNRCYLIDHVWFHEMLPKEQKTPWEKFCLNMALGIGCRLNQLLHVTTYPSPEHYFRRALKALTNAKLDNMRQIQSCLLIAMFISRSYHISFYVSSWELTGMAIRKLIQYGYHRKQTVTLENCWQYEVQKRIFWSCYNNDKLLSLSLGRPFVYFDSFVDIPYPISMDISNNPTKSELYNLYQLQLQQEKDPLFTGPISCYTTFINTSKIRLIESRIHLLLYSVNGSIPVGDNFETINRDLERWYSELPLREDFDQVLEGRESYDFLELSYHRAKLILLIPIIMKTSINSRSTLLDQACLSAGRICISYKLLYKDSILEFSIVALHTVFLAGITLVFYLKNKGEPRFINIHNDIRACSSLLFVFSERWIEAKVYRDLFENLLDDSVNKNIDYITLTSTSMENNHGSFDINEDFWDQIMNNLGG</sequence>
<protein>
    <submittedName>
        <fullName evidence="1">Uncharacterized protein</fullName>
    </submittedName>
</protein>
<dbReference type="Proteomes" id="UP001152531">
    <property type="component" value="Unassembled WGS sequence"/>
</dbReference>
<accession>A0ACA9YF97</accession>
<evidence type="ECO:0000313" key="1">
    <source>
        <dbReference type="EMBL" id="CAH6723593.1"/>
    </source>
</evidence>
<reference evidence="1" key="1">
    <citation type="submission" date="2022-06" db="EMBL/GenBank/DDBJ databases">
        <authorList>
            <person name="Legras J.-L."/>
            <person name="Devillers H."/>
            <person name="Grondin C."/>
        </authorList>
    </citation>
    <scope>NUCLEOTIDE SEQUENCE</scope>
    <source>
        <strain evidence="1">CLIB 1444</strain>
    </source>
</reference>
<evidence type="ECO:0000313" key="2">
    <source>
        <dbReference type="Proteomes" id="UP001152531"/>
    </source>
</evidence>
<gene>
    <name evidence="1" type="ORF">CLIB1444_17S00320</name>
</gene>
<comment type="caution">
    <text evidence="1">The sequence shown here is derived from an EMBL/GenBank/DDBJ whole genome shotgun (WGS) entry which is preliminary data.</text>
</comment>
<organism evidence="1 2">
    <name type="scientific">[Candida] jaroonii</name>
    <dbReference type="NCBI Taxonomy" id="467808"/>
    <lineage>
        <taxon>Eukaryota</taxon>
        <taxon>Fungi</taxon>
        <taxon>Dikarya</taxon>
        <taxon>Ascomycota</taxon>
        <taxon>Saccharomycotina</taxon>
        <taxon>Pichiomycetes</taxon>
        <taxon>Debaryomycetaceae</taxon>
        <taxon>Yamadazyma</taxon>
    </lineage>
</organism>